<dbReference type="InterPro" id="IPR052898">
    <property type="entry name" value="ACAD10-like"/>
</dbReference>
<sequence>MSETSDGQEIAEGALALDPARIEAHLAREIPGFGRLTRLAPLAGGQSNPTFLVEATGGRFVLRRKPPGVLLKGAHAVDREFRVMSALAGSPVPVPAMRCLCTDETVAGNMFYVMDHVDGRIFHDPRLPGVAREERSRVYDAMNATLAALHGLDPEALGLSDFGRPSGYFARQTRRWIENYRASETEPRPLLEEVIAWLEAQPAPDDAKATLVHGDFRLDNMIFAPHEPRVVALIDWELSTLGHPLADIAYQLSQWRLPAEGAAFAGLGGVDRHTAGLPSDEAYLEAYMRRRGLGALPHWRFAVVFSLFRLAAILQGVLRRARDGNAPNRERGIAMGESIPVLERLAAREISEGTARG</sequence>
<protein>
    <submittedName>
        <fullName evidence="2">Aminoglycoside phosphotransferase</fullName>
    </submittedName>
</protein>
<reference evidence="2 3" key="1">
    <citation type="journal article" date="2014" name="Int. J. Syst. Evol. Microbiol.">
        <title>Complete genome sequence of Corynebacterium casei LMG S-19264T (=DSM 44701T), isolated from a smear-ripened cheese.</title>
        <authorList>
            <consortium name="US DOE Joint Genome Institute (JGI-PGF)"/>
            <person name="Walter F."/>
            <person name="Albersmeier A."/>
            <person name="Kalinowski J."/>
            <person name="Ruckert C."/>
        </authorList>
    </citation>
    <scope>NUCLEOTIDE SEQUENCE [LARGE SCALE GENOMIC DNA]</scope>
    <source>
        <strain evidence="2 3">CGMCC 1.9161</strain>
    </source>
</reference>
<dbReference type="AlphaFoldDB" id="A0A917V6M1"/>
<dbReference type="PANTHER" id="PTHR47829:SF1">
    <property type="entry name" value="HAD FAMILY PHOSPHATASE"/>
    <property type="match status" value="1"/>
</dbReference>
<evidence type="ECO:0000313" key="2">
    <source>
        <dbReference type="EMBL" id="GGK46510.1"/>
    </source>
</evidence>
<comment type="caution">
    <text evidence="2">The sequence shown here is derived from an EMBL/GenBank/DDBJ whole genome shotgun (WGS) entry which is preliminary data.</text>
</comment>
<proteinExistence type="predicted"/>
<dbReference type="EMBL" id="BMMF01000012">
    <property type="protein sequence ID" value="GGK46510.1"/>
    <property type="molecule type" value="Genomic_DNA"/>
</dbReference>
<dbReference type="InterPro" id="IPR011009">
    <property type="entry name" value="Kinase-like_dom_sf"/>
</dbReference>
<evidence type="ECO:0000313" key="3">
    <source>
        <dbReference type="Proteomes" id="UP000600449"/>
    </source>
</evidence>
<feature type="domain" description="Aminoglycoside phosphotransferase" evidence="1">
    <location>
        <begin position="39"/>
        <end position="267"/>
    </location>
</feature>
<keyword evidence="3" id="KW-1185">Reference proteome</keyword>
<organism evidence="2 3">
    <name type="scientific">Salinarimonas ramus</name>
    <dbReference type="NCBI Taxonomy" id="690164"/>
    <lineage>
        <taxon>Bacteria</taxon>
        <taxon>Pseudomonadati</taxon>
        <taxon>Pseudomonadota</taxon>
        <taxon>Alphaproteobacteria</taxon>
        <taxon>Hyphomicrobiales</taxon>
        <taxon>Salinarimonadaceae</taxon>
        <taxon>Salinarimonas</taxon>
    </lineage>
</organism>
<dbReference type="PANTHER" id="PTHR47829">
    <property type="entry name" value="HYDROLASE, PUTATIVE (AFU_ORTHOLOGUE AFUA_1G12880)-RELATED"/>
    <property type="match status" value="1"/>
</dbReference>
<dbReference type="Gene3D" id="3.90.1200.10">
    <property type="match status" value="1"/>
</dbReference>
<name>A0A917V6M1_9HYPH</name>
<dbReference type="RefSeq" id="WP_244645567.1">
    <property type="nucleotide sequence ID" value="NZ_BMMF01000012.1"/>
</dbReference>
<dbReference type="InterPro" id="IPR002575">
    <property type="entry name" value="Aminoglycoside_PTrfase"/>
</dbReference>
<evidence type="ECO:0000259" key="1">
    <source>
        <dbReference type="Pfam" id="PF01636"/>
    </source>
</evidence>
<gene>
    <name evidence="2" type="ORF">GCM10011322_36960</name>
</gene>
<dbReference type="SUPFAM" id="SSF56112">
    <property type="entry name" value="Protein kinase-like (PK-like)"/>
    <property type="match status" value="1"/>
</dbReference>
<dbReference type="Gene3D" id="3.30.200.20">
    <property type="entry name" value="Phosphorylase Kinase, domain 1"/>
    <property type="match status" value="1"/>
</dbReference>
<dbReference type="Proteomes" id="UP000600449">
    <property type="component" value="Unassembled WGS sequence"/>
</dbReference>
<accession>A0A917V6M1</accession>
<dbReference type="CDD" id="cd05154">
    <property type="entry name" value="ACAD10_11_N-like"/>
    <property type="match status" value="1"/>
</dbReference>
<dbReference type="InterPro" id="IPR041726">
    <property type="entry name" value="ACAD10_11_N"/>
</dbReference>
<dbReference type="Pfam" id="PF01636">
    <property type="entry name" value="APH"/>
    <property type="match status" value="1"/>
</dbReference>